<reference evidence="1" key="1">
    <citation type="journal article" date="2020" name="Nature">
        <title>Isolation of an archaeon at the prokaryote-eukaryote interface.</title>
        <authorList>
            <person name="Imachi H."/>
            <person name="Nobu M.K."/>
            <person name="Nakahara N."/>
            <person name="Morono Y."/>
            <person name="Ogawara M."/>
            <person name="Takaki Y."/>
            <person name="Takano Y."/>
            <person name="Uematsu K."/>
            <person name="Ikuta T."/>
            <person name="Ito M."/>
            <person name="Matsui Y."/>
            <person name="Miyazaki M."/>
            <person name="Murata K."/>
            <person name="Saito Y."/>
            <person name="Sakai S."/>
            <person name="Song C."/>
            <person name="Tasumi E."/>
            <person name="Yamanaka Y."/>
            <person name="Yamaguchi T."/>
            <person name="Kamagata Y."/>
            <person name="Tamaki H."/>
            <person name="Takai K."/>
        </authorList>
    </citation>
    <scope>NUCLEOTIDE SEQUENCE [LARGE SCALE GENOMIC DNA]</scope>
    <source>
        <strain evidence="1">MK-D1</strain>
    </source>
</reference>
<protein>
    <submittedName>
        <fullName evidence="1">Uncharacterized protein</fullName>
    </submittedName>
</protein>
<sequence length="602" mass="72760">MTKSSLEIKSSYSEWKNSQIKRKLLSIEKCGKIANSKKIAKNPKHFQYFIQYLLDMKKIEPLTYHNKYSRDFHFNAGFYTYSNTPKEIPYFHPLQFLQIIDNYLSVFRKFDEKLDNEKFQQYLFNQEKKENINKAQTQIKERKEKRENRDPFGPFTNPEKALLEWKKKKYLPWKKTIHPLISNLPLEWLSNKILKLWIKLENIFRNVPLITNLIYFNTSPHIKILPQSKVEDYNNWREKIKFNQYFHKEEIDILINFLFWIKKKGSQYGQGLDREFDLIPYLRTNNFQSSLWVATIFLNIQKYLIEVLYRITNLDYSLQEPRPVKPDFLCEDETDYQNWLTSILIHHSLVVKPIKLIVEGATEDFLIQKYINSFWMSRWSQVINQKGIGNNHFYDKVFGDIEFNYYWYILDYDKGQHIENYKNISNKTWMFPDFITEIFEPDEILGAFIELINDLSTSTSIEIDHKEILQKLEMIKKKSIEMARQFEKKRSIDDSNSLPLNMETEGFEQFIIGYSFNNKNVREILFPKEFWRYTTSYQELGDPTKKKLKQIFLKKFTKYLLNYLIVIKKDSKQRNKKFDLKMKDFLSFADEITNRHHKSLLS</sequence>
<gene>
    <name evidence="1" type="ORF">DSAG12_03575</name>
</gene>
<dbReference type="EMBL" id="CP042905">
    <property type="protein sequence ID" value="QEE17737.1"/>
    <property type="molecule type" value="Genomic_DNA"/>
</dbReference>
<organism evidence="1">
    <name type="scientific">Promethearchaeum syntrophicum</name>
    <dbReference type="NCBI Taxonomy" id="2594042"/>
    <lineage>
        <taxon>Archaea</taxon>
        <taxon>Promethearchaeati</taxon>
        <taxon>Promethearchaeota</taxon>
        <taxon>Promethearchaeia</taxon>
        <taxon>Promethearchaeales</taxon>
        <taxon>Promethearchaeaceae</taxon>
        <taxon>Promethearchaeum</taxon>
    </lineage>
</organism>
<proteinExistence type="predicted"/>
<name>A0A5B9DGD7_9ARCH</name>
<accession>A0A5B9DGD7</accession>
<dbReference type="AlphaFoldDB" id="A0A5B9DGD7"/>
<evidence type="ECO:0000313" key="1">
    <source>
        <dbReference type="EMBL" id="QEE17737.1"/>
    </source>
</evidence>